<dbReference type="Proteomes" id="UP001054945">
    <property type="component" value="Unassembled WGS sequence"/>
</dbReference>
<accession>A0AAV4MEU5</accession>
<evidence type="ECO:0008006" key="3">
    <source>
        <dbReference type="Google" id="ProtNLM"/>
    </source>
</evidence>
<evidence type="ECO:0000313" key="2">
    <source>
        <dbReference type="Proteomes" id="UP001054945"/>
    </source>
</evidence>
<dbReference type="AlphaFoldDB" id="A0AAV4MEU5"/>
<comment type="caution">
    <text evidence="1">The sequence shown here is derived from an EMBL/GenBank/DDBJ whole genome shotgun (WGS) entry which is preliminary data.</text>
</comment>
<protein>
    <recommendedName>
        <fullName evidence="3">SAP domain-containing protein</fullName>
    </recommendedName>
</protein>
<reference evidence="1 2" key="1">
    <citation type="submission" date="2021-06" db="EMBL/GenBank/DDBJ databases">
        <title>Caerostris extrusa draft genome.</title>
        <authorList>
            <person name="Kono N."/>
            <person name="Arakawa K."/>
        </authorList>
    </citation>
    <scope>NUCLEOTIDE SEQUENCE [LARGE SCALE GENOMIC DNA]</scope>
</reference>
<keyword evidence="2" id="KW-1185">Reference proteome</keyword>
<gene>
    <name evidence="1" type="ORF">CEXT_701281</name>
</gene>
<organism evidence="1 2">
    <name type="scientific">Caerostris extrusa</name>
    <name type="common">Bark spider</name>
    <name type="synonym">Caerostris bankana</name>
    <dbReference type="NCBI Taxonomy" id="172846"/>
    <lineage>
        <taxon>Eukaryota</taxon>
        <taxon>Metazoa</taxon>
        <taxon>Ecdysozoa</taxon>
        <taxon>Arthropoda</taxon>
        <taxon>Chelicerata</taxon>
        <taxon>Arachnida</taxon>
        <taxon>Araneae</taxon>
        <taxon>Araneomorphae</taxon>
        <taxon>Entelegynae</taxon>
        <taxon>Araneoidea</taxon>
        <taxon>Araneidae</taxon>
        <taxon>Caerostris</taxon>
    </lineage>
</organism>
<dbReference type="EMBL" id="BPLR01019577">
    <property type="protein sequence ID" value="GIX69344.1"/>
    <property type="molecule type" value="Genomic_DNA"/>
</dbReference>
<evidence type="ECO:0000313" key="1">
    <source>
        <dbReference type="EMBL" id="GIX69344.1"/>
    </source>
</evidence>
<proteinExistence type="predicted"/>
<name>A0AAV4MEU5_CAEEX</name>
<sequence length="139" mass="15792">MLHVAYEILNEASDIYTQKCCIPSSILKCSNINSLDVVCINISKCTCICRVFPLACVDPQSYISFDDTVSFTSTERRKFSNFECMSLVFPDDIILVKPITFKKLQLSLGIPTLNQRKEILKSVTKFHHSDEIDYEKIAA</sequence>